<dbReference type="EMBL" id="CM014079">
    <property type="protein sequence ID" value="TKS67623.1"/>
    <property type="molecule type" value="Genomic_DNA"/>
</dbReference>
<feature type="compositionally biased region" description="Basic residues" evidence="7">
    <location>
        <begin position="225"/>
        <end position="234"/>
    </location>
</feature>
<evidence type="ECO:0000256" key="2">
    <source>
        <dbReference type="ARBA" id="ARBA00022490"/>
    </source>
</evidence>
<dbReference type="Pfam" id="PF13927">
    <property type="entry name" value="Ig_3"/>
    <property type="match status" value="3"/>
</dbReference>
<protein>
    <submittedName>
        <fullName evidence="10">Obscurin</fullName>
    </submittedName>
</protein>
<dbReference type="InterPro" id="IPR036116">
    <property type="entry name" value="FN3_sf"/>
</dbReference>
<sequence length="2107" mass="236018">MDVFGGAPRFLAYPRPVVVQSGTDAVLKCQIGGDPRPAVIWERNNEKIDPQGRYRVFEDGNVYNLIISAVTTEDSGQYICKAKNSIGETYAAATLKVEGEAQEMELREENKPRFLIKPLSTRVGRGEDAVFSCKLWGNPRPEVVWEKDGRKLNEIFESTHFSVGYQDGGWFQLKIFKTRAPDGGVYTCKARNEFGEALAGAVLLVDAGPGHEEEGNRNGYTNGHWKAHPGKQRSGRQVPNRLKDDTMTKSTKVKMFAVTEEPPVRFKQPLIDLEVWEQDLAVLECEVPEDSVPITWYLEDRRLQPGAKYGMEEWGTKRRLTIRDIGVDDDGIYLCEMPDGGRSIAEVAVKAARHCPPSCPVGVQINTERANAALLSWVPAQDTRKNPPSGYVLERQEVGTGSQEWLQCLTTDSATSVEILGDSVPCEADYRFRICSVNKYGKSNNVEFPRAVHLVPVARIQAPLQDALVPEGQDGLFSIELSASVIGTWFLNGTQLQEDERYSMRRSRTHQSLRIRGVRDTDNGAEITFIAYGIRDSAALYIQAPLVKFSPLSEMDRNKFVEIGNPIVLYCELSDPAAPVHWYKNGVELQTMEGLHIQSEGTMRRIVIQSAEFSHSGVYCCDAIDDVIRFNVEVEVPPATYLLGPDVEKTKSAEVHSPIVQQFEISDPIARACWYKDGTQIYPKREAEQCHYDDEIADASAQYTVDVKAPPLKFSALSEADQKKTVMAGCPISLQCELSDSTGQVSWYKDGTKILPQNGVDLQSEGNLRSLVVPSAERAHTGIYRSLHVPVKFSELEETDKNKSIQEGSPIVLSCELSHDPSAHVDWYKDGEKLLPRNDMETQSDSLTRTLLIHSAEIKHSGTYECSTSYDTITFKVDVKGRSPQIMPIPLSEKYKMIAFGCPVILQCEVSDPVAQVSWVKDGVELFCKTGLDMKRDGTLRKLIIPSAKVSDSGLYSCSLTDDVVTFRVDIEAVPEAERSKSVEAGSLIKLQCEITDPTSQTCCWYKDGQKLQESENIKLKIEGPYRRLKILSSGVEDSGEYVCDTADDSIFFHLSITEPPVRIVSPSQSQMELCQQTSERMVLSCEISRPNAVVRWYRDGLEVEENDNLILEVDGVYRRLIIPETTVKDSAEYVCDTADDSMTFFVNIAEPPVRFVRPRKMASRVEKVAGETLVLDCEVSRSNAEVTWKKNGEEVEDSRNITILEDGVMRQLTVHSLKLEDAGQYVCDAKDDVMDFHVKVQVNWYKDDQLIDDTERHCSEEQGVFRSLVVLNAELEDSGEYTCDAVDDKMVFYITVKEPPVQIIGNSGHPEHHILLAGDDLILECEVSRPDATVQWLWNSEILKPDTRIQIDSYDVVRKLVLSGLQPSDSGKYVCDAIDDKLITIVEVQEPSARFVNKVANNHISGYENESVTLCAIVSRERANVRWLKDGQLLNKDNIHISSEGNTHKLTINPLQLSDSGEYVCDVNTDEMYFSLLVKEMSVKFSRPLENTVALRGSSLILRCEINKPKGDVQWLKDGQEISPSRRHTIRAQGRERSFTIHQIMEEDAGEYTCESTDDRTSATVTIEIPRVVEFIAELRNITVCEGEDAVFKCVVSPEDTRLVWRLNGKQVALNERTVISSNGLCHMLCIHNCMVSDSGRVTADAEGLVSETELQVQEQQVLFTNKMTPVVAEEYSEATLEVEVSVDSGEVQWMRQGVLIHPGAKYTLKHNGRKHSLTIHKLAMSDRGTYSCETLHDRTQAQLTVEPRKITIKKGLADLKTTERETASFEVELSHPDVTGTWLRNGVQLKPTNHFRMSAKGHVHSLTISNLSVEDTGTFTFSVENLKTSARLVVKERELLILQALEDLDIQEDQNAVFVCEISVEDVPGEWYKNGEKIQPTSTIKIRQEGTKHFLLMCNVRAEDSGEIKFVGRNVECAAYLEVEELPVSIVKPLQDKTALENSRVLLDCTVSNPRCSIRWYKGINVILPSERFEICSEGCYRKLIIQQVALDDEGTYSVQVGEYTCSAKLTVEAESLLMVRELKDVDVSAPDEACFECEVSVPVLKSPVWSLNGEPLQSSSQVRLEKMGTVHRLTLRQTSTDMNGVVEFTSGKARSKAQLRVLSE</sequence>
<reference evidence="10 11" key="1">
    <citation type="submission" date="2019-01" db="EMBL/GenBank/DDBJ databases">
        <title>Genome Assembly of Collichthys lucidus.</title>
        <authorList>
            <person name="Cai M."/>
            <person name="Xiao S."/>
        </authorList>
    </citation>
    <scope>NUCLEOTIDE SEQUENCE [LARGE SCALE GENOMIC DNA]</scope>
    <source>
        <strain evidence="10">JT15FE1705JMU</strain>
        <tissue evidence="10">Muscle</tissue>
    </source>
</reference>
<feature type="domain" description="Ig-like" evidence="8">
    <location>
        <begin position="1152"/>
        <end position="1244"/>
    </location>
</feature>
<feature type="domain" description="Ig-like" evidence="8">
    <location>
        <begin position="112"/>
        <end position="199"/>
    </location>
</feature>
<evidence type="ECO:0000256" key="5">
    <source>
        <dbReference type="ARBA" id="ARBA00023157"/>
    </source>
</evidence>
<dbReference type="FunFam" id="2.60.40.10:FF:000211">
    <property type="entry name" value="Obscurin-like protein 1"/>
    <property type="match status" value="7"/>
</dbReference>
<keyword evidence="4" id="KW-0677">Repeat</keyword>
<feature type="domain" description="Ig-like" evidence="8">
    <location>
        <begin position="710"/>
        <end position="784"/>
    </location>
</feature>
<feature type="domain" description="Ig-like" evidence="8">
    <location>
        <begin position="1060"/>
        <end position="1146"/>
    </location>
</feature>
<dbReference type="FunFam" id="2.60.40.10:FF:000502">
    <property type="entry name" value="obscurin-like protein 1 isoform X2"/>
    <property type="match status" value="1"/>
</dbReference>
<gene>
    <name evidence="10" type="ORF">D9C73_001053</name>
</gene>
<dbReference type="PROSITE" id="PS50835">
    <property type="entry name" value="IG_LIKE"/>
    <property type="match status" value="17"/>
</dbReference>
<feature type="domain" description="Ig-like" evidence="8">
    <location>
        <begin position="1929"/>
        <end position="2013"/>
    </location>
</feature>
<dbReference type="InterPro" id="IPR013098">
    <property type="entry name" value="Ig_I-set"/>
</dbReference>
<dbReference type="PROSITE" id="PS50853">
    <property type="entry name" value="FN3"/>
    <property type="match status" value="1"/>
</dbReference>
<keyword evidence="6" id="KW-0393">Immunoglobulin domain</keyword>
<proteinExistence type="predicted"/>
<dbReference type="FunFam" id="2.60.40.10:FF:001811">
    <property type="entry name" value="Obscurin like 1"/>
    <property type="match status" value="2"/>
</dbReference>
<evidence type="ECO:0000256" key="6">
    <source>
        <dbReference type="ARBA" id="ARBA00023319"/>
    </source>
</evidence>
<dbReference type="CDD" id="cd00063">
    <property type="entry name" value="FN3"/>
    <property type="match status" value="1"/>
</dbReference>
<keyword evidence="3" id="KW-0597">Phosphoprotein</keyword>
<evidence type="ECO:0000256" key="4">
    <source>
        <dbReference type="ARBA" id="ARBA00022737"/>
    </source>
</evidence>
<feature type="domain" description="Ig-like" evidence="8">
    <location>
        <begin position="1571"/>
        <end position="1746"/>
    </location>
</feature>
<dbReference type="FunFam" id="2.60.40.10:FF:000241">
    <property type="entry name" value="obscurin-like protein 1 isoform X2"/>
    <property type="match status" value="1"/>
</dbReference>
<evidence type="ECO:0000256" key="7">
    <source>
        <dbReference type="SAM" id="MobiDB-lite"/>
    </source>
</evidence>
<feature type="region of interest" description="Disordered" evidence="7">
    <location>
        <begin position="212"/>
        <end position="242"/>
    </location>
</feature>
<feature type="domain" description="Ig-like" evidence="8">
    <location>
        <begin position="1245"/>
        <end position="1286"/>
    </location>
</feature>
<dbReference type="FunFam" id="2.60.40.10:FF:002420">
    <property type="entry name" value="Obscurin-like 1b"/>
    <property type="match status" value="1"/>
</dbReference>
<feature type="domain" description="Ig-like" evidence="8">
    <location>
        <begin position="8"/>
        <end position="96"/>
    </location>
</feature>
<comment type="subcellular location">
    <subcellularLocation>
        <location evidence="1">Cytoplasm</location>
    </subcellularLocation>
</comment>
<evidence type="ECO:0000259" key="8">
    <source>
        <dbReference type="PROSITE" id="PS50835"/>
    </source>
</evidence>
<dbReference type="Pfam" id="PF07679">
    <property type="entry name" value="I-set"/>
    <property type="match status" value="15"/>
</dbReference>
<dbReference type="FunFam" id="2.60.40.10:FF:002120">
    <property type="entry name" value="obscurin-like isoform X3"/>
    <property type="match status" value="1"/>
</dbReference>
<organism evidence="10 11">
    <name type="scientific">Collichthys lucidus</name>
    <name type="common">Big head croaker</name>
    <name type="synonym">Sciaena lucida</name>
    <dbReference type="NCBI Taxonomy" id="240159"/>
    <lineage>
        <taxon>Eukaryota</taxon>
        <taxon>Metazoa</taxon>
        <taxon>Chordata</taxon>
        <taxon>Craniata</taxon>
        <taxon>Vertebrata</taxon>
        <taxon>Euteleostomi</taxon>
        <taxon>Actinopterygii</taxon>
        <taxon>Neopterygii</taxon>
        <taxon>Teleostei</taxon>
        <taxon>Neoteleostei</taxon>
        <taxon>Acanthomorphata</taxon>
        <taxon>Eupercaria</taxon>
        <taxon>Sciaenidae</taxon>
        <taxon>Collichthys</taxon>
    </lineage>
</organism>
<evidence type="ECO:0000256" key="3">
    <source>
        <dbReference type="ARBA" id="ARBA00022553"/>
    </source>
</evidence>
<evidence type="ECO:0000313" key="11">
    <source>
        <dbReference type="Proteomes" id="UP000298787"/>
    </source>
</evidence>
<evidence type="ECO:0000313" key="10">
    <source>
        <dbReference type="EMBL" id="TKS67623.1"/>
    </source>
</evidence>
<dbReference type="FunFam" id="2.60.40.10:FF:001752">
    <property type="entry name" value="obscurin-like isoform X3"/>
    <property type="match status" value="1"/>
</dbReference>
<evidence type="ECO:0000259" key="9">
    <source>
        <dbReference type="PROSITE" id="PS50853"/>
    </source>
</evidence>
<feature type="domain" description="Ig-like" evidence="8">
    <location>
        <begin position="986"/>
        <end position="1058"/>
    </location>
</feature>
<dbReference type="CDD" id="cd00096">
    <property type="entry name" value="Ig"/>
    <property type="match status" value="6"/>
</dbReference>
<dbReference type="PANTHER" id="PTHR35971:SF5">
    <property type="entry name" value="OBSCURIN LIKE CYTOSKELETAL ADAPTOR 1"/>
    <property type="match status" value="1"/>
</dbReference>
<feature type="domain" description="Ig-like" evidence="8">
    <location>
        <begin position="884"/>
        <end position="984"/>
    </location>
</feature>
<feature type="domain" description="Ig-like" evidence="8">
    <location>
        <begin position="1749"/>
        <end position="1835"/>
    </location>
</feature>
<dbReference type="Proteomes" id="UP000298787">
    <property type="component" value="Chromosome 2"/>
</dbReference>
<dbReference type="SUPFAM" id="SSF48726">
    <property type="entry name" value="Immunoglobulin"/>
    <property type="match status" value="21"/>
</dbReference>
<dbReference type="InterPro" id="IPR003598">
    <property type="entry name" value="Ig_sub2"/>
</dbReference>
<dbReference type="SUPFAM" id="SSF49265">
    <property type="entry name" value="Fibronectin type III"/>
    <property type="match status" value="1"/>
</dbReference>
<dbReference type="InterPro" id="IPR036179">
    <property type="entry name" value="Ig-like_dom_sf"/>
</dbReference>
<dbReference type="InterPro" id="IPR013783">
    <property type="entry name" value="Ig-like_fold"/>
</dbReference>
<feature type="domain" description="Ig-like" evidence="8">
    <location>
        <begin position="1300"/>
        <end position="1378"/>
    </location>
</feature>
<dbReference type="InterPro" id="IPR052385">
    <property type="entry name" value="Obscurin/Obscurin-like_Reg"/>
</dbReference>
<dbReference type="FunFam" id="2.60.40.10:FF:001084">
    <property type="entry name" value="obscurin-like isoform X3"/>
    <property type="match status" value="2"/>
</dbReference>
<evidence type="ECO:0000256" key="1">
    <source>
        <dbReference type="ARBA" id="ARBA00004496"/>
    </source>
</evidence>
<name>A0A4U5U0T6_COLLU</name>
<dbReference type="GO" id="GO:0005737">
    <property type="term" value="C:cytoplasm"/>
    <property type="evidence" value="ECO:0007669"/>
    <property type="project" value="UniProtKB-SubCell"/>
</dbReference>
<feature type="domain" description="Ig-like" evidence="8">
    <location>
        <begin position="1392"/>
        <end position="1476"/>
    </location>
</feature>
<feature type="domain" description="Fibronectin type-III" evidence="9">
    <location>
        <begin position="356"/>
        <end position="457"/>
    </location>
</feature>
<dbReference type="InterPro" id="IPR007110">
    <property type="entry name" value="Ig-like_dom"/>
</dbReference>
<accession>A0A4U5U0T6</accession>
<dbReference type="PANTHER" id="PTHR35971">
    <property type="entry name" value="SI:DKEY-31G6.6"/>
    <property type="match status" value="1"/>
</dbReference>
<feature type="domain" description="Ig-like" evidence="8">
    <location>
        <begin position="545"/>
        <end position="637"/>
    </location>
</feature>
<dbReference type="InterPro" id="IPR003599">
    <property type="entry name" value="Ig_sub"/>
</dbReference>
<feature type="domain" description="Ig-like" evidence="8">
    <location>
        <begin position="1480"/>
        <end position="1567"/>
    </location>
</feature>
<keyword evidence="11" id="KW-1185">Reference proteome</keyword>
<feature type="domain" description="Ig-like" evidence="8">
    <location>
        <begin position="790"/>
        <end position="876"/>
    </location>
</feature>
<dbReference type="SMART" id="SM00408">
    <property type="entry name" value="IGc2"/>
    <property type="match status" value="15"/>
</dbReference>
<dbReference type="InterPro" id="IPR003961">
    <property type="entry name" value="FN3_dom"/>
</dbReference>
<dbReference type="FunFam" id="2.60.40.10:FF:000214">
    <property type="entry name" value="titin isoform X1"/>
    <property type="match status" value="1"/>
</dbReference>
<feature type="domain" description="Ig-like" evidence="8">
    <location>
        <begin position="262"/>
        <end position="348"/>
    </location>
</feature>
<keyword evidence="5" id="KW-1015">Disulfide bond</keyword>
<dbReference type="SMART" id="SM00409">
    <property type="entry name" value="IG"/>
    <property type="match status" value="21"/>
</dbReference>
<dbReference type="Gene3D" id="2.60.40.10">
    <property type="entry name" value="Immunoglobulins"/>
    <property type="match status" value="22"/>
</dbReference>
<keyword evidence="2" id="KW-0963">Cytoplasm</keyword>
<dbReference type="STRING" id="240159.A0A4U5U0T6"/>